<feature type="transmembrane region" description="Helical" evidence="9">
    <location>
        <begin position="108"/>
        <end position="130"/>
    </location>
</feature>
<evidence type="ECO:0000256" key="7">
    <source>
        <dbReference type="ARBA" id="ARBA00022989"/>
    </source>
</evidence>
<dbReference type="InterPro" id="IPR036640">
    <property type="entry name" value="ABC1_TM_sf"/>
</dbReference>
<keyword evidence="8 9" id="KW-0472">Membrane</keyword>
<dbReference type="Proteomes" id="UP000759131">
    <property type="component" value="Unassembled WGS sequence"/>
</dbReference>
<dbReference type="CDD" id="cd03250">
    <property type="entry name" value="ABCC_MRP_domain1"/>
    <property type="match status" value="1"/>
</dbReference>
<dbReference type="GO" id="GO:0016020">
    <property type="term" value="C:membrane"/>
    <property type="evidence" value="ECO:0007669"/>
    <property type="project" value="UniProtKB-SubCell"/>
</dbReference>
<evidence type="ECO:0000256" key="3">
    <source>
        <dbReference type="ARBA" id="ARBA00022448"/>
    </source>
</evidence>
<keyword evidence="6" id="KW-0067">ATP-binding</keyword>
<organism evidence="12">
    <name type="scientific">Medioppia subpectinata</name>
    <dbReference type="NCBI Taxonomy" id="1979941"/>
    <lineage>
        <taxon>Eukaryota</taxon>
        <taxon>Metazoa</taxon>
        <taxon>Ecdysozoa</taxon>
        <taxon>Arthropoda</taxon>
        <taxon>Chelicerata</taxon>
        <taxon>Arachnida</taxon>
        <taxon>Acari</taxon>
        <taxon>Acariformes</taxon>
        <taxon>Sarcoptiformes</taxon>
        <taxon>Oribatida</taxon>
        <taxon>Brachypylina</taxon>
        <taxon>Oppioidea</taxon>
        <taxon>Oppiidae</taxon>
        <taxon>Medioppia</taxon>
    </lineage>
</organism>
<evidence type="ECO:0000259" key="10">
    <source>
        <dbReference type="PROSITE" id="PS50893"/>
    </source>
</evidence>
<evidence type="ECO:0000256" key="2">
    <source>
        <dbReference type="ARBA" id="ARBA00009726"/>
    </source>
</evidence>
<dbReference type="PANTHER" id="PTHR24223:SF456">
    <property type="entry name" value="MULTIDRUG RESISTANCE-ASSOCIATED PROTEIN LETHAL(2)03659"/>
    <property type="match status" value="1"/>
</dbReference>
<name>A0A7R9Q674_9ACAR</name>
<keyword evidence="3" id="KW-0813">Transport</keyword>
<evidence type="ECO:0000256" key="9">
    <source>
        <dbReference type="SAM" id="Phobius"/>
    </source>
</evidence>
<dbReference type="Pfam" id="PF00664">
    <property type="entry name" value="ABC_membrane"/>
    <property type="match status" value="1"/>
</dbReference>
<dbReference type="PROSITE" id="PS00211">
    <property type="entry name" value="ABC_TRANSPORTER_1"/>
    <property type="match status" value="1"/>
</dbReference>
<feature type="transmembrane region" description="Helical" evidence="9">
    <location>
        <begin position="142"/>
        <end position="166"/>
    </location>
</feature>
<sequence>MHVVSKLLAKNGEFVANYVRTPDVMSLLSDEQKRQYNIQLQTKSESQQLDEIQTACSDNGLNVTNICVILHTSRVNKYAIKCRIWNLEREKQSPKFWWALMRTYGIEFTILLTIIVFVECVIRISAPLLLGFVIDYFAGQTYLTFADACMSAAGMVFGTILSVVIISPCQIRIGQLAMRVRVAATTLMYHKFGISMGFLLAAPIQTIMVIGITWAYLGIPAVISLVLFVLYIPCQMFIGNRFKRIRAATSKLTDSRLGLMNEIIAGMRVIKMYTWEQWFIDLVNKARNMELDKIQKSYYLKAVNTITFMILTKIMLFFMFITFVMTGHTLTVRLVFVIMALFNILRLSVNQIFTHAINFGAESWVTCRRIEEFLLLDEMGDKKSNYEAKKHDHVYTYKSLNKARGRADFDQNFTLGRKTQLPAGIALPTNIMVKNIFAKWNKDNYKLTLDNISVEINPGDLLAVIGPVGSGKSSFLMLLLGELELMSGSIHINGTVSYSAQESWSFNNSVRNNILFGREYDERRYREVVRVCALERDLKILPFGDRTLMGENGVSVSGGQKARITLARSLYRNADICLMDDPLSAVDAAVAEHIFE</sequence>
<dbReference type="PANTHER" id="PTHR24223">
    <property type="entry name" value="ATP-BINDING CASSETTE SUB-FAMILY C"/>
    <property type="match status" value="1"/>
</dbReference>
<reference evidence="12" key="1">
    <citation type="submission" date="2020-11" db="EMBL/GenBank/DDBJ databases">
        <authorList>
            <person name="Tran Van P."/>
        </authorList>
    </citation>
    <scope>NUCLEOTIDE SEQUENCE</scope>
</reference>
<evidence type="ECO:0000313" key="13">
    <source>
        <dbReference type="Proteomes" id="UP000759131"/>
    </source>
</evidence>
<dbReference type="InterPro" id="IPR011527">
    <property type="entry name" value="ABC1_TM_dom"/>
</dbReference>
<feature type="transmembrane region" description="Helical" evidence="9">
    <location>
        <begin position="214"/>
        <end position="234"/>
    </location>
</feature>
<protein>
    <submittedName>
        <fullName evidence="12">Uncharacterized protein</fullName>
    </submittedName>
</protein>
<comment type="similarity">
    <text evidence="2">Belongs to the ABC transporter superfamily. ABCC family. Conjugate transporter (TC 3.A.1.208) subfamily.</text>
</comment>
<dbReference type="AlphaFoldDB" id="A0A7R9Q674"/>
<feature type="transmembrane region" description="Helical" evidence="9">
    <location>
        <begin position="330"/>
        <end position="349"/>
    </location>
</feature>
<dbReference type="PROSITE" id="PS50929">
    <property type="entry name" value="ABC_TM1F"/>
    <property type="match status" value="1"/>
</dbReference>
<dbReference type="InterPro" id="IPR027417">
    <property type="entry name" value="P-loop_NTPase"/>
</dbReference>
<evidence type="ECO:0000256" key="6">
    <source>
        <dbReference type="ARBA" id="ARBA00022840"/>
    </source>
</evidence>
<evidence type="ECO:0000256" key="8">
    <source>
        <dbReference type="ARBA" id="ARBA00023136"/>
    </source>
</evidence>
<feature type="transmembrane region" description="Helical" evidence="9">
    <location>
        <begin position="298"/>
        <end position="324"/>
    </location>
</feature>
<dbReference type="EMBL" id="CAJPIZ010011151">
    <property type="protein sequence ID" value="CAG2112971.1"/>
    <property type="molecule type" value="Genomic_DNA"/>
</dbReference>
<feature type="transmembrane region" description="Helical" evidence="9">
    <location>
        <begin position="187"/>
        <end position="208"/>
    </location>
</feature>
<dbReference type="EMBL" id="OC865726">
    <property type="protein sequence ID" value="CAD7632541.1"/>
    <property type="molecule type" value="Genomic_DNA"/>
</dbReference>
<dbReference type="Pfam" id="PF00005">
    <property type="entry name" value="ABC_tran"/>
    <property type="match status" value="1"/>
</dbReference>
<proteinExistence type="inferred from homology"/>
<dbReference type="PROSITE" id="PS50893">
    <property type="entry name" value="ABC_TRANSPORTER_2"/>
    <property type="match status" value="1"/>
</dbReference>
<keyword evidence="4 9" id="KW-0812">Transmembrane</keyword>
<accession>A0A7R9Q674</accession>
<feature type="domain" description="ABC transmembrane type-1" evidence="11">
    <location>
        <begin position="192"/>
        <end position="361"/>
    </location>
</feature>
<dbReference type="InterPro" id="IPR050173">
    <property type="entry name" value="ABC_transporter_C-like"/>
</dbReference>
<dbReference type="OrthoDB" id="6500128at2759"/>
<dbReference type="InterPro" id="IPR017871">
    <property type="entry name" value="ABC_transporter-like_CS"/>
</dbReference>
<keyword evidence="13" id="KW-1185">Reference proteome</keyword>
<dbReference type="SUPFAM" id="SSF90123">
    <property type="entry name" value="ABC transporter transmembrane region"/>
    <property type="match status" value="1"/>
</dbReference>
<keyword evidence="5" id="KW-0547">Nucleotide-binding</keyword>
<comment type="subcellular location">
    <subcellularLocation>
        <location evidence="1">Membrane</location>
        <topology evidence="1">Multi-pass membrane protein</topology>
    </subcellularLocation>
</comment>
<dbReference type="SUPFAM" id="SSF52540">
    <property type="entry name" value="P-loop containing nucleoside triphosphate hydrolases"/>
    <property type="match status" value="1"/>
</dbReference>
<evidence type="ECO:0000256" key="4">
    <source>
        <dbReference type="ARBA" id="ARBA00022692"/>
    </source>
</evidence>
<gene>
    <name evidence="12" type="ORF">OSB1V03_LOCUS12944</name>
</gene>
<dbReference type="GO" id="GO:0005524">
    <property type="term" value="F:ATP binding"/>
    <property type="evidence" value="ECO:0007669"/>
    <property type="project" value="UniProtKB-KW"/>
</dbReference>
<evidence type="ECO:0000313" key="12">
    <source>
        <dbReference type="EMBL" id="CAD7632541.1"/>
    </source>
</evidence>
<dbReference type="Gene3D" id="3.40.50.300">
    <property type="entry name" value="P-loop containing nucleotide triphosphate hydrolases"/>
    <property type="match status" value="1"/>
</dbReference>
<evidence type="ECO:0000256" key="1">
    <source>
        <dbReference type="ARBA" id="ARBA00004141"/>
    </source>
</evidence>
<dbReference type="Gene3D" id="1.20.1560.10">
    <property type="entry name" value="ABC transporter type 1, transmembrane domain"/>
    <property type="match status" value="1"/>
</dbReference>
<feature type="domain" description="ABC transporter" evidence="10">
    <location>
        <begin position="431"/>
        <end position="596"/>
    </location>
</feature>
<evidence type="ECO:0000259" key="11">
    <source>
        <dbReference type="PROSITE" id="PS50929"/>
    </source>
</evidence>
<dbReference type="InterPro" id="IPR003439">
    <property type="entry name" value="ABC_transporter-like_ATP-bd"/>
</dbReference>
<keyword evidence="7 9" id="KW-1133">Transmembrane helix</keyword>
<dbReference type="GO" id="GO:0140359">
    <property type="term" value="F:ABC-type transporter activity"/>
    <property type="evidence" value="ECO:0007669"/>
    <property type="project" value="InterPro"/>
</dbReference>
<dbReference type="GO" id="GO:0016887">
    <property type="term" value="F:ATP hydrolysis activity"/>
    <property type="evidence" value="ECO:0007669"/>
    <property type="project" value="InterPro"/>
</dbReference>
<evidence type="ECO:0000256" key="5">
    <source>
        <dbReference type="ARBA" id="ARBA00022741"/>
    </source>
</evidence>
<feature type="non-terminal residue" evidence="12">
    <location>
        <position position="1"/>
    </location>
</feature>